<feature type="non-terminal residue" evidence="2">
    <location>
        <position position="32"/>
    </location>
</feature>
<dbReference type="AlphaFoldDB" id="A0A1A8CG33"/>
<accession>A0A1A8CG33</accession>
<protein>
    <submittedName>
        <fullName evidence="2">Zinc finger protein 692</fullName>
    </submittedName>
</protein>
<reference evidence="2" key="1">
    <citation type="submission" date="2016-05" db="EMBL/GenBank/DDBJ databases">
        <authorList>
            <person name="Lavstsen T."/>
            <person name="Jespersen J.S."/>
        </authorList>
    </citation>
    <scope>NUCLEOTIDE SEQUENCE</scope>
    <source>
        <tissue evidence="2">Brain</tissue>
    </source>
</reference>
<name>A0A1A8CG33_NOTKA</name>
<feature type="region of interest" description="Disordered" evidence="1">
    <location>
        <begin position="1"/>
        <end position="32"/>
    </location>
</feature>
<organism evidence="2">
    <name type="scientific">Nothobranchius kadleci</name>
    <name type="common">African annual killifish</name>
    <dbReference type="NCBI Taxonomy" id="1051664"/>
    <lineage>
        <taxon>Eukaryota</taxon>
        <taxon>Metazoa</taxon>
        <taxon>Chordata</taxon>
        <taxon>Craniata</taxon>
        <taxon>Vertebrata</taxon>
        <taxon>Euteleostomi</taxon>
        <taxon>Actinopterygii</taxon>
        <taxon>Neopterygii</taxon>
        <taxon>Teleostei</taxon>
        <taxon>Neoteleostei</taxon>
        <taxon>Acanthomorphata</taxon>
        <taxon>Ovalentaria</taxon>
        <taxon>Atherinomorphae</taxon>
        <taxon>Cyprinodontiformes</taxon>
        <taxon>Nothobranchiidae</taxon>
        <taxon>Nothobranchius</taxon>
    </lineage>
</organism>
<sequence>MADSANQAAATELRRCRYPSQKRRDQERSNTR</sequence>
<feature type="compositionally biased region" description="Basic and acidic residues" evidence="1">
    <location>
        <begin position="22"/>
        <end position="32"/>
    </location>
</feature>
<gene>
    <name evidence="2" type="primary">N341_06637</name>
</gene>
<evidence type="ECO:0000256" key="1">
    <source>
        <dbReference type="SAM" id="MobiDB-lite"/>
    </source>
</evidence>
<proteinExistence type="predicted"/>
<dbReference type="EMBL" id="HADZ01013805">
    <property type="protein sequence ID" value="SBP77746.1"/>
    <property type="molecule type" value="Transcribed_RNA"/>
</dbReference>
<evidence type="ECO:0000313" key="2">
    <source>
        <dbReference type="EMBL" id="SBP77746.1"/>
    </source>
</evidence>
<reference evidence="2" key="2">
    <citation type="submission" date="2016-06" db="EMBL/GenBank/DDBJ databases">
        <title>The genome of a short-lived fish provides insights into sex chromosome evolution and the genetic control of aging.</title>
        <authorList>
            <person name="Reichwald K."/>
            <person name="Felder M."/>
            <person name="Petzold A."/>
            <person name="Koch P."/>
            <person name="Groth M."/>
            <person name="Platzer M."/>
        </authorList>
    </citation>
    <scope>NUCLEOTIDE SEQUENCE</scope>
    <source>
        <tissue evidence="2">Brain</tissue>
    </source>
</reference>